<dbReference type="PANTHER" id="PTHR33495">
    <property type="entry name" value="ANTI-SIGMA FACTOR ANTAGONIST TM_1081-RELATED-RELATED"/>
    <property type="match status" value="1"/>
</dbReference>
<proteinExistence type="inferred from homology"/>
<dbReference type="InterPro" id="IPR002645">
    <property type="entry name" value="STAS_dom"/>
</dbReference>
<dbReference type="SUPFAM" id="SSF52091">
    <property type="entry name" value="SpoIIaa-like"/>
    <property type="match status" value="1"/>
</dbReference>
<comment type="caution">
    <text evidence="4">The sequence shown here is derived from an EMBL/GenBank/DDBJ whole genome shotgun (WGS) entry which is preliminary data.</text>
</comment>
<dbReference type="GO" id="GO:0043856">
    <property type="term" value="F:anti-sigma factor antagonist activity"/>
    <property type="evidence" value="ECO:0007669"/>
    <property type="project" value="InterPro"/>
</dbReference>
<dbReference type="Proteomes" id="UP000886758">
    <property type="component" value="Unassembled WGS sequence"/>
</dbReference>
<evidence type="ECO:0000313" key="5">
    <source>
        <dbReference type="Proteomes" id="UP000886758"/>
    </source>
</evidence>
<dbReference type="EMBL" id="DVLF01000159">
    <property type="protein sequence ID" value="HIT50378.1"/>
    <property type="molecule type" value="Genomic_DNA"/>
</dbReference>
<name>A0A9D1GS21_9MOLU</name>
<dbReference type="InterPro" id="IPR036513">
    <property type="entry name" value="STAS_dom_sf"/>
</dbReference>
<sequence>MGLNVGVYVKKDVLILRLKGELDDLSVSDLRMRISKYISDYSIVHLVINVKDLNFLDSSGIGFIIGRYHQLKKTGGDITISNLHAKIERIIYVSGLAKICKIRDTEESVLISLGGKAYV</sequence>
<dbReference type="NCBIfam" id="TIGR00377">
    <property type="entry name" value="ant_ant_sig"/>
    <property type="match status" value="1"/>
</dbReference>
<dbReference type="AlphaFoldDB" id="A0A9D1GS21"/>
<reference evidence="4" key="2">
    <citation type="journal article" date="2021" name="PeerJ">
        <title>Extensive microbial diversity within the chicken gut microbiome revealed by metagenomics and culture.</title>
        <authorList>
            <person name="Gilroy R."/>
            <person name="Ravi A."/>
            <person name="Getino M."/>
            <person name="Pursley I."/>
            <person name="Horton D.L."/>
            <person name="Alikhan N.F."/>
            <person name="Baker D."/>
            <person name="Gharbi K."/>
            <person name="Hall N."/>
            <person name="Watson M."/>
            <person name="Adriaenssens E.M."/>
            <person name="Foster-Nyarko E."/>
            <person name="Jarju S."/>
            <person name="Secka A."/>
            <person name="Antonio M."/>
            <person name="Oren A."/>
            <person name="Chaudhuri R.R."/>
            <person name="La Ragione R."/>
            <person name="Hildebrand F."/>
            <person name="Pallen M.J."/>
        </authorList>
    </citation>
    <scope>NUCLEOTIDE SEQUENCE</scope>
    <source>
        <strain evidence="4">ChiW17-6978</strain>
    </source>
</reference>
<evidence type="ECO:0000256" key="2">
    <source>
        <dbReference type="RuleBase" id="RU003749"/>
    </source>
</evidence>
<reference evidence="4" key="1">
    <citation type="submission" date="2020-10" db="EMBL/GenBank/DDBJ databases">
        <authorList>
            <person name="Gilroy R."/>
        </authorList>
    </citation>
    <scope>NUCLEOTIDE SEQUENCE</scope>
    <source>
        <strain evidence="4">ChiW17-6978</strain>
    </source>
</reference>
<accession>A0A9D1GS21</accession>
<dbReference type="Pfam" id="PF01740">
    <property type="entry name" value="STAS"/>
    <property type="match status" value="1"/>
</dbReference>
<evidence type="ECO:0000313" key="4">
    <source>
        <dbReference type="EMBL" id="HIT50378.1"/>
    </source>
</evidence>
<evidence type="ECO:0000256" key="1">
    <source>
        <dbReference type="ARBA" id="ARBA00009013"/>
    </source>
</evidence>
<evidence type="ECO:0000259" key="3">
    <source>
        <dbReference type="PROSITE" id="PS50801"/>
    </source>
</evidence>
<dbReference type="PROSITE" id="PS50801">
    <property type="entry name" value="STAS"/>
    <property type="match status" value="1"/>
</dbReference>
<organism evidence="4 5">
    <name type="scientific">Candidatus Pelethenecus faecipullorum</name>
    <dbReference type="NCBI Taxonomy" id="2840900"/>
    <lineage>
        <taxon>Bacteria</taxon>
        <taxon>Bacillati</taxon>
        <taxon>Mycoplasmatota</taxon>
        <taxon>Mollicutes</taxon>
        <taxon>Candidatus Pelethenecus</taxon>
    </lineage>
</organism>
<gene>
    <name evidence="4" type="ORF">IAD46_05065</name>
</gene>
<dbReference type="InterPro" id="IPR003658">
    <property type="entry name" value="Anti-sigma_ant"/>
</dbReference>
<feature type="domain" description="STAS" evidence="3">
    <location>
        <begin position="3"/>
        <end position="113"/>
    </location>
</feature>
<protein>
    <recommendedName>
        <fullName evidence="2">Anti-sigma factor antagonist</fullName>
    </recommendedName>
</protein>
<dbReference type="CDD" id="cd07043">
    <property type="entry name" value="STAS_anti-anti-sigma_factors"/>
    <property type="match status" value="1"/>
</dbReference>
<comment type="similarity">
    <text evidence="1 2">Belongs to the anti-sigma-factor antagonist family.</text>
</comment>
<dbReference type="Gene3D" id="3.30.750.24">
    <property type="entry name" value="STAS domain"/>
    <property type="match status" value="1"/>
</dbReference>
<dbReference type="PANTHER" id="PTHR33495:SF2">
    <property type="entry name" value="ANTI-SIGMA FACTOR ANTAGONIST TM_1081-RELATED"/>
    <property type="match status" value="1"/>
</dbReference>